<proteinExistence type="predicted"/>
<feature type="compositionally biased region" description="Basic and acidic residues" evidence="1">
    <location>
        <begin position="74"/>
        <end position="86"/>
    </location>
</feature>
<keyword evidence="2" id="KW-0238">DNA-binding</keyword>
<dbReference type="GO" id="GO:0003677">
    <property type="term" value="F:DNA binding"/>
    <property type="evidence" value="ECO:0007669"/>
    <property type="project" value="UniProtKB-KW"/>
</dbReference>
<feature type="region of interest" description="Disordered" evidence="1">
    <location>
        <begin position="74"/>
        <end position="134"/>
    </location>
</feature>
<organism evidence="2">
    <name type="scientific">uncultured delta proteobacterium</name>
    <dbReference type="NCBI Taxonomy" id="34034"/>
    <lineage>
        <taxon>Bacteria</taxon>
        <taxon>Deltaproteobacteria</taxon>
        <taxon>environmental samples</taxon>
    </lineage>
</organism>
<feature type="compositionally biased region" description="Gly residues" evidence="1">
    <location>
        <begin position="108"/>
        <end position="120"/>
    </location>
</feature>
<gene>
    <name evidence="2" type="ORF">KL86DPRO_70042</name>
</gene>
<sequence>MNGPPQKGGENNMEYAPEEILTLSQVAEKLRLDPRTVKRVAFALGGRRIGNRWRFKWGAVLEYFNNADFETEQRKSLDGAGGDRRQAGRLQDVPARKERRPGMAGCKRMGGNGTEEGVGGHNDPNGLRKAYGLG</sequence>
<reference evidence="2" key="1">
    <citation type="submission" date="2016-04" db="EMBL/GenBank/DDBJ databases">
        <authorList>
            <person name="Evans L.H."/>
            <person name="Alamgir A."/>
            <person name="Owens N."/>
            <person name="Weber N.D."/>
            <person name="Virtaneva K."/>
            <person name="Barbian K."/>
            <person name="Babar A."/>
            <person name="Rosenke K."/>
        </authorList>
    </citation>
    <scope>NUCLEOTIDE SEQUENCE</scope>
    <source>
        <strain evidence="2">86</strain>
    </source>
</reference>
<protein>
    <submittedName>
        <fullName evidence="2">DNA-binding domain protein (Modular protein)</fullName>
    </submittedName>
</protein>
<evidence type="ECO:0000256" key="1">
    <source>
        <dbReference type="SAM" id="MobiDB-lite"/>
    </source>
</evidence>
<accession>A0A212KGI0</accession>
<evidence type="ECO:0000313" key="2">
    <source>
        <dbReference type="EMBL" id="SBW10813.1"/>
    </source>
</evidence>
<dbReference type="AlphaFoldDB" id="A0A212KGI0"/>
<dbReference type="EMBL" id="FLUQ01000007">
    <property type="protein sequence ID" value="SBW10813.1"/>
    <property type="molecule type" value="Genomic_DNA"/>
</dbReference>
<name>A0A212KGI0_9DELT</name>